<dbReference type="GO" id="GO:0006351">
    <property type="term" value="P:DNA-templated transcription"/>
    <property type="evidence" value="ECO:0007669"/>
    <property type="project" value="InterPro"/>
</dbReference>
<feature type="domain" description="Zn(2)-C6 fungal-type" evidence="7">
    <location>
        <begin position="32"/>
        <end position="62"/>
    </location>
</feature>
<evidence type="ECO:0000256" key="3">
    <source>
        <dbReference type="ARBA" id="ARBA00023015"/>
    </source>
</evidence>
<dbReference type="InterPro" id="IPR007219">
    <property type="entry name" value="XnlR_reg_dom"/>
</dbReference>
<dbReference type="CDD" id="cd00067">
    <property type="entry name" value="GAL4"/>
    <property type="match status" value="1"/>
</dbReference>
<name>A0A2J6SE82_HYAVF</name>
<dbReference type="PANTHER" id="PTHR46910">
    <property type="entry name" value="TRANSCRIPTION FACTOR PDR1"/>
    <property type="match status" value="1"/>
</dbReference>
<protein>
    <recommendedName>
        <fullName evidence="7">Zn(2)-C6 fungal-type domain-containing protein</fullName>
    </recommendedName>
</protein>
<dbReference type="SUPFAM" id="SSF57701">
    <property type="entry name" value="Zn2/Cys6 DNA-binding domain"/>
    <property type="match status" value="1"/>
</dbReference>
<dbReference type="SMART" id="SM00906">
    <property type="entry name" value="Fungal_trans"/>
    <property type="match status" value="1"/>
</dbReference>
<evidence type="ECO:0000313" key="8">
    <source>
        <dbReference type="EMBL" id="PMD49069.1"/>
    </source>
</evidence>
<dbReference type="PROSITE" id="PS50048">
    <property type="entry name" value="ZN2_CY6_FUNGAL_2"/>
    <property type="match status" value="1"/>
</dbReference>
<evidence type="ECO:0000256" key="5">
    <source>
        <dbReference type="ARBA" id="ARBA00023163"/>
    </source>
</evidence>
<dbReference type="InterPro" id="IPR050987">
    <property type="entry name" value="AtrR-like"/>
</dbReference>
<dbReference type="PANTHER" id="PTHR46910:SF37">
    <property type="entry name" value="ZN(II)2CYS6 TRANSCRIPTION FACTOR (EUROFUNG)"/>
    <property type="match status" value="1"/>
</dbReference>
<dbReference type="InterPro" id="IPR036864">
    <property type="entry name" value="Zn2-C6_fun-type_DNA-bd_sf"/>
</dbReference>
<dbReference type="PROSITE" id="PS00463">
    <property type="entry name" value="ZN2_CY6_FUNGAL_1"/>
    <property type="match status" value="1"/>
</dbReference>
<evidence type="ECO:0000256" key="6">
    <source>
        <dbReference type="ARBA" id="ARBA00023242"/>
    </source>
</evidence>
<dbReference type="OrthoDB" id="3559620at2759"/>
<keyword evidence="9" id="KW-1185">Reference proteome</keyword>
<evidence type="ECO:0000313" key="9">
    <source>
        <dbReference type="Proteomes" id="UP000235786"/>
    </source>
</evidence>
<dbReference type="Pfam" id="PF00172">
    <property type="entry name" value="Zn_clus"/>
    <property type="match status" value="1"/>
</dbReference>
<reference evidence="8 9" key="1">
    <citation type="submission" date="2016-04" db="EMBL/GenBank/DDBJ databases">
        <title>A degradative enzymes factory behind the ericoid mycorrhizal symbiosis.</title>
        <authorList>
            <consortium name="DOE Joint Genome Institute"/>
            <person name="Martino E."/>
            <person name="Morin E."/>
            <person name="Grelet G."/>
            <person name="Kuo A."/>
            <person name="Kohler A."/>
            <person name="Daghino S."/>
            <person name="Barry K."/>
            <person name="Choi C."/>
            <person name="Cichocki N."/>
            <person name="Clum A."/>
            <person name="Copeland A."/>
            <person name="Hainaut M."/>
            <person name="Haridas S."/>
            <person name="Labutti K."/>
            <person name="Lindquist E."/>
            <person name="Lipzen A."/>
            <person name="Khouja H.-R."/>
            <person name="Murat C."/>
            <person name="Ohm R."/>
            <person name="Olson A."/>
            <person name="Spatafora J."/>
            <person name="Veneault-Fourrey C."/>
            <person name="Henrissat B."/>
            <person name="Grigoriev I."/>
            <person name="Martin F."/>
            <person name="Perotto S."/>
        </authorList>
    </citation>
    <scope>NUCLEOTIDE SEQUENCE [LARGE SCALE GENOMIC DNA]</scope>
    <source>
        <strain evidence="8 9">F</strain>
    </source>
</reference>
<dbReference type="EMBL" id="KZ613937">
    <property type="protein sequence ID" value="PMD49069.1"/>
    <property type="molecule type" value="Genomic_DNA"/>
</dbReference>
<dbReference type="GO" id="GO:0000981">
    <property type="term" value="F:DNA-binding transcription factor activity, RNA polymerase II-specific"/>
    <property type="evidence" value="ECO:0007669"/>
    <property type="project" value="InterPro"/>
</dbReference>
<gene>
    <name evidence="8" type="ORF">L207DRAFT_627686</name>
</gene>
<dbReference type="InterPro" id="IPR001138">
    <property type="entry name" value="Zn2Cys6_DnaBD"/>
</dbReference>
<proteinExistence type="predicted"/>
<evidence type="ECO:0000256" key="2">
    <source>
        <dbReference type="ARBA" id="ARBA00022723"/>
    </source>
</evidence>
<evidence type="ECO:0000256" key="1">
    <source>
        <dbReference type="ARBA" id="ARBA00004123"/>
    </source>
</evidence>
<dbReference type="Gene3D" id="4.10.240.10">
    <property type="entry name" value="Zn(2)-C6 fungal-type DNA-binding domain"/>
    <property type="match status" value="1"/>
</dbReference>
<dbReference type="Pfam" id="PF04082">
    <property type="entry name" value="Fungal_trans"/>
    <property type="match status" value="1"/>
</dbReference>
<dbReference type="GO" id="GO:0003677">
    <property type="term" value="F:DNA binding"/>
    <property type="evidence" value="ECO:0007669"/>
    <property type="project" value="UniProtKB-KW"/>
</dbReference>
<organism evidence="8 9">
    <name type="scientific">Hyaloscypha variabilis (strain UAMH 11265 / GT02V1 / F)</name>
    <name type="common">Meliniomyces variabilis</name>
    <dbReference type="NCBI Taxonomy" id="1149755"/>
    <lineage>
        <taxon>Eukaryota</taxon>
        <taxon>Fungi</taxon>
        <taxon>Dikarya</taxon>
        <taxon>Ascomycota</taxon>
        <taxon>Pezizomycotina</taxon>
        <taxon>Leotiomycetes</taxon>
        <taxon>Helotiales</taxon>
        <taxon>Hyaloscyphaceae</taxon>
        <taxon>Hyaloscypha</taxon>
        <taxon>Hyaloscypha variabilis</taxon>
    </lineage>
</organism>
<evidence type="ECO:0000259" key="7">
    <source>
        <dbReference type="PROSITE" id="PS50048"/>
    </source>
</evidence>
<dbReference type="SMART" id="SM00066">
    <property type="entry name" value="GAL4"/>
    <property type="match status" value="1"/>
</dbReference>
<keyword evidence="4" id="KW-0238">DNA-binding</keyword>
<evidence type="ECO:0000256" key="4">
    <source>
        <dbReference type="ARBA" id="ARBA00023125"/>
    </source>
</evidence>
<dbReference type="Proteomes" id="UP000235786">
    <property type="component" value="Unassembled WGS sequence"/>
</dbReference>
<dbReference type="GO" id="GO:0005634">
    <property type="term" value="C:nucleus"/>
    <property type="evidence" value="ECO:0007669"/>
    <property type="project" value="UniProtKB-SubCell"/>
</dbReference>
<comment type="subcellular location">
    <subcellularLocation>
        <location evidence="1">Nucleus</location>
    </subcellularLocation>
</comment>
<dbReference type="CDD" id="cd12148">
    <property type="entry name" value="fungal_TF_MHR"/>
    <property type="match status" value="1"/>
</dbReference>
<keyword evidence="6" id="KW-0539">Nucleus</keyword>
<keyword evidence="5" id="KW-0804">Transcription</keyword>
<dbReference type="AlphaFoldDB" id="A0A2J6SE82"/>
<keyword evidence="3" id="KW-0805">Transcription regulation</keyword>
<dbReference type="GO" id="GO:0008270">
    <property type="term" value="F:zinc ion binding"/>
    <property type="evidence" value="ECO:0007669"/>
    <property type="project" value="InterPro"/>
</dbReference>
<keyword evidence="2" id="KW-0479">Metal-binding</keyword>
<accession>A0A2J6SE82</accession>
<sequence>MAVNADTAVTSNPAGTNTEKIRAQRAKRVDRACENCRRKRLKCAIDQHPCPNCLLYNVNCIYTPNLRTRTVNNQQKSTIRARKRKQSQVDTIVVCQDIEIRPSERGPQAAAQEMVTLPNDRVIQQQTEQTPCQNRGEGMHAILQQQDPVDFDANNPNALTIGDINEMNQMAIEDFDGMAEFLRHVPQQQGPPSTLSSPAGGTSQCLSVPSGGSQMNSQMPDEVSDGVAGLQYFISDSGRSSDAGCIESIPPGLMVKKDGASGKFIGINSTGATVASSLRHSIAKVGAIQEFDVLSYLIGNVSHVDEVGLTPSTSNSDYKLPDQALACHGIEGYFRNIHVLYPILNAKNFLHDWPQFYDVLQPKQDPILYSRFFLIVAIGSLSQPLLQESDVSLDTFCQGLQQQAWHMLHDVLARPYVASVQVLLLHVMCLIHFSKSGMAWVLCGLAIRIAQSVGLHRQVLPDMGLSEEEVRVRSQIWWVCYTLDAFLSATQGRPPAVSNALYDVKLLPLLRNPDSPDNGTPKPAAEIYYWHVKLAQIENSFCNLFSSAKTVAARVDEVANLDAALCKWRDEIPMEYRPDQEILADHDMYQHIAMIHLQYFNILLAIHWTLLSSVQHHGFTPNSHSNPRIRSGEAICVASARSFIKILNDMSHELGREAIIPICFHTDHYMAAISILFHNIFKYPRKHSARADLEILRAGQYHFERHVHPLRFNSRLKSLFQKMQTAAEELVSKSSSLHSGTNADRFSISDAERLPSHGDARSPGLSVFDSIFSPRFLSFSDDQIGAMHSEIPL</sequence>